<feature type="region of interest" description="Disordered" evidence="1">
    <location>
        <begin position="1"/>
        <end position="156"/>
    </location>
</feature>
<dbReference type="AlphaFoldDB" id="K0T1P4"/>
<comment type="caution">
    <text evidence="2">The sequence shown here is derived from an EMBL/GenBank/DDBJ whole genome shotgun (WGS) entry which is preliminary data.</text>
</comment>
<accession>K0T1P4</accession>
<evidence type="ECO:0000256" key="1">
    <source>
        <dbReference type="SAM" id="MobiDB-lite"/>
    </source>
</evidence>
<reference evidence="2 3" key="1">
    <citation type="journal article" date="2012" name="Genome Biol.">
        <title>Genome and low-iron response of an oceanic diatom adapted to chronic iron limitation.</title>
        <authorList>
            <person name="Lommer M."/>
            <person name="Specht M."/>
            <person name="Roy A.S."/>
            <person name="Kraemer L."/>
            <person name="Andreson R."/>
            <person name="Gutowska M.A."/>
            <person name="Wolf J."/>
            <person name="Bergner S.V."/>
            <person name="Schilhabel M.B."/>
            <person name="Klostermeier U.C."/>
            <person name="Beiko R.G."/>
            <person name="Rosenstiel P."/>
            <person name="Hippler M."/>
            <person name="Laroche J."/>
        </authorList>
    </citation>
    <scope>NUCLEOTIDE SEQUENCE [LARGE SCALE GENOMIC DNA]</scope>
    <source>
        <strain evidence="2 3">CCMP1005</strain>
    </source>
</reference>
<keyword evidence="3" id="KW-1185">Reference proteome</keyword>
<evidence type="ECO:0000313" key="2">
    <source>
        <dbReference type="EMBL" id="EJK71089.1"/>
    </source>
</evidence>
<organism evidence="2 3">
    <name type="scientific">Thalassiosira oceanica</name>
    <name type="common">Marine diatom</name>
    <dbReference type="NCBI Taxonomy" id="159749"/>
    <lineage>
        <taxon>Eukaryota</taxon>
        <taxon>Sar</taxon>
        <taxon>Stramenopiles</taxon>
        <taxon>Ochrophyta</taxon>
        <taxon>Bacillariophyta</taxon>
        <taxon>Coscinodiscophyceae</taxon>
        <taxon>Thalassiosirophycidae</taxon>
        <taxon>Thalassiosirales</taxon>
        <taxon>Thalassiosiraceae</taxon>
        <taxon>Thalassiosira</taxon>
    </lineage>
</organism>
<sequence>MKNFPSCRAATPDESAGPISANTSSRRQGVVPRPRLDDGQVPLGHQALAPQEGRRQYRPDCSAKNDEDGPAAPLFHLTSSARLQSHLPTPDEADPDLDNKTTPYAKECTARFRSSALDPAGEGRCRTSFAGPHTPDGRVGRAPAGRGWQRRGLRGA</sequence>
<gene>
    <name evidence="2" type="ORF">THAOC_07502</name>
</gene>
<evidence type="ECO:0000313" key="3">
    <source>
        <dbReference type="Proteomes" id="UP000266841"/>
    </source>
</evidence>
<protein>
    <submittedName>
        <fullName evidence="2">Uncharacterized protein</fullName>
    </submittedName>
</protein>
<feature type="compositionally biased region" description="Polar residues" evidence="1">
    <location>
        <begin position="77"/>
        <end position="87"/>
    </location>
</feature>
<proteinExistence type="predicted"/>
<feature type="compositionally biased region" description="Basic and acidic residues" evidence="1">
    <location>
        <begin position="52"/>
        <end position="67"/>
    </location>
</feature>
<name>K0T1P4_THAOC</name>
<dbReference type="Proteomes" id="UP000266841">
    <property type="component" value="Unassembled WGS sequence"/>
</dbReference>
<dbReference type="EMBL" id="AGNL01007658">
    <property type="protein sequence ID" value="EJK71089.1"/>
    <property type="molecule type" value="Genomic_DNA"/>
</dbReference>